<comment type="similarity">
    <text evidence="9">Belongs to the GGGP/HepGP synthase family. Group II subfamily.</text>
</comment>
<feature type="binding site" evidence="9">
    <location>
        <begin position="221"/>
        <end position="222"/>
    </location>
    <ligand>
        <name>sn-glycerol 1-phosphate</name>
        <dbReference type="ChEBI" id="CHEBI:57685"/>
    </ligand>
</feature>
<keyword evidence="2 9" id="KW-0808">Transferase</keyword>
<organism evidence="10 11">
    <name type="scientific">Kordia periserrulae</name>
    <dbReference type="NCBI Taxonomy" id="701523"/>
    <lineage>
        <taxon>Bacteria</taxon>
        <taxon>Pseudomonadati</taxon>
        <taxon>Bacteroidota</taxon>
        <taxon>Flavobacteriia</taxon>
        <taxon>Flavobacteriales</taxon>
        <taxon>Flavobacteriaceae</taxon>
        <taxon>Kordia</taxon>
    </lineage>
</organism>
<evidence type="ECO:0000256" key="5">
    <source>
        <dbReference type="ARBA" id="ARBA00023098"/>
    </source>
</evidence>
<comment type="cofactor">
    <cofactor evidence="9">
        <name>Mg(2+)</name>
        <dbReference type="ChEBI" id="CHEBI:18420"/>
    </cofactor>
</comment>
<keyword evidence="4 9" id="KW-0460">Magnesium</keyword>
<reference evidence="10 11" key="1">
    <citation type="submission" date="2018-04" db="EMBL/GenBank/DDBJ databases">
        <title>Genomic Encyclopedia of Archaeal and Bacterial Type Strains, Phase II (KMG-II): from individual species to whole genera.</title>
        <authorList>
            <person name="Goeker M."/>
        </authorList>
    </citation>
    <scope>NUCLEOTIDE SEQUENCE [LARGE SCALE GENOMIC DNA]</scope>
    <source>
        <strain evidence="10 11">DSM 25731</strain>
    </source>
</reference>
<dbReference type="Pfam" id="PF01884">
    <property type="entry name" value="PcrB"/>
    <property type="match status" value="1"/>
</dbReference>
<feature type="binding site" evidence="9">
    <location>
        <begin position="243"/>
        <end position="244"/>
    </location>
    <ligand>
        <name>sn-glycerol 1-phosphate</name>
        <dbReference type="ChEBI" id="CHEBI:57685"/>
    </ligand>
</feature>
<keyword evidence="5 9" id="KW-0443">Lipid metabolism</keyword>
<dbReference type="EMBL" id="QBKT01000007">
    <property type="protein sequence ID" value="PTX60009.1"/>
    <property type="molecule type" value="Genomic_DNA"/>
</dbReference>
<keyword evidence="1 9" id="KW-0444">Lipid biosynthesis</keyword>
<dbReference type="NCBIfam" id="TIGR01769">
    <property type="entry name" value="GGGP"/>
    <property type="match status" value="1"/>
</dbReference>
<keyword evidence="3 9" id="KW-0479">Metal-binding</keyword>
<dbReference type="PANTHER" id="PTHR40029:SF2">
    <property type="entry name" value="HEPTAPRENYLGLYCERYL PHOSPHATE SYNTHASE"/>
    <property type="match status" value="1"/>
</dbReference>
<comment type="caution">
    <text evidence="9">Lacks conserved residue(s) required for the propagation of feature annotation.</text>
</comment>
<dbReference type="InterPro" id="IPR038597">
    <property type="entry name" value="GGGP/HepGP_synthase_sf"/>
</dbReference>
<sequence>MDLRACMRLKKRVRENMTTSIYQHIIQAKIEGQKLLAVLIDPDKIDISYIPQFLQKVHTSIITHIFVGGSTDAEKKMEIVVKTIKQHTTLPILIFPGSHEQITEAADGILFLSLLSGRNPKYLIEQQVQSVEKLIGTNLEIIPTGYILIDGGVETAVQRVSETKPISQNNKETILHTALAGQFSGKQLIYLEAGSGATKMVHEKIVQEVARNLKIPLIVGGGIRSKTQLETAFNAGADLVVIGTAFEENEDFFFELRSFK</sequence>
<evidence type="ECO:0000256" key="2">
    <source>
        <dbReference type="ARBA" id="ARBA00022679"/>
    </source>
</evidence>
<dbReference type="GO" id="GO:0005737">
    <property type="term" value="C:cytoplasm"/>
    <property type="evidence" value="ECO:0007669"/>
    <property type="project" value="InterPro"/>
</dbReference>
<evidence type="ECO:0000256" key="7">
    <source>
        <dbReference type="ARBA" id="ARBA00023264"/>
    </source>
</evidence>
<dbReference type="GO" id="GO:0047294">
    <property type="term" value="F:phosphoglycerol geranylgeranyltransferase activity"/>
    <property type="evidence" value="ECO:0007669"/>
    <property type="project" value="UniProtKB-UniRule"/>
</dbReference>
<dbReference type="NCBIfam" id="TIGR01768">
    <property type="entry name" value="GGGP-family"/>
    <property type="match status" value="1"/>
</dbReference>
<keyword evidence="6 9" id="KW-0594">Phospholipid biosynthesis</keyword>
<dbReference type="InterPro" id="IPR039074">
    <property type="entry name" value="GGGP/HepGP_synthase_I"/>
</dbReference>
<dbReference type="HAMAP" id="MF_00112">
    <property type="entry name" value="GGGP_HepGP_synthase"/>
    <property type="match status" value="1"/>
</dbReference>
<evidence type="ECO:0000256" key="8">
    <source>
        <dbReference type="ARBA" id="ARBA00047288"/>
    </source>
</evidence>
<proteinExistence type="inferred from homology"/>
<dbReference type="Proteomes" id="UP000244090">
    <property type="component" value="Unassembled WGS sequence"/>
</dbReference>
<dbReference type="InterPro" id="IPR008205">
    <property type="entry name" value="GGGP_HepGP_synthase"/>
</dbReference>
<feature type="binding site" evidence="9">
    <location>
        <position position="41"/>
    </location>
    <ligand>
        <name>Mg(2+)</name>
        <dbReference type="ChEBI" id="CHEBI:18420"/>
    </ligand>
</feature>
<dbReference type="EC" id="2.5.1.41" evidence="9"/>
<protein>
    <recommendedName>
        <fullName evidence="9">Geranylgeranylglyceryl phosphate synthase</fullName>
        <shortName evidence="9">GGGP synthase</shortName>
        <shortName evidence="9">GGGPS</shortName>
        <ecNumber evidence="9">2.5.1.41</ecNumber>
    </recommendedName>
    <alternativeName>
        <fullName evidence="9">(S)-3-O-geranylgeranylglyceryl phosphate synthase</fullName>
    </alternativeName>
    <alternativeName>
        <fullName evidence="9">Phosphoglycerol geranylgeranyltransferase</fullName>
    </alternativeName>
</protein>
<comment type="caution">
    <text evidence="10">The sequence shown here is derived from an EMBL/GenBank/DDBJ whole genome shotgun (WGS) entry which is preliminary data.</text>
</comment>
<evidence type="ECO:0000256" key="1">
    <source>
        <dbReference type="ARBA" id="ARBA00022516"/>
    </source>
</evidence>
<evidence type="ECO:0000313" key="10">
    <source>
        <dbReference type="EMBL" id="PTX60009.1"/>
    </source>
</evidence>
<dbReference type="GO" id="GO:0046474">
    <property type="term" value="P:glycerophospholipid biosynthetic process"/>
    <property type="evidence" value="ECO:0007669"/>
    <property type="project" value="UniProtKB-UniRule"/>
</dbReference>
<dbReference type="GO" id="GO:0120536">
    <property type="term" value="F:heptaprenylglyceryl phosphate synthase activity"/>
    <property type="evidence" value="ECO:0007669"/>
    <property type="project" value="UniProtKB-ARBA"/>
</dbReference>
<evidence type="ECO:0000256" key="9">
    <source>
        <dbReference type="HAMAP-Rule" id="MF_00112"/>
    </source>
</evidence>
<dbReference type="GO" id="GO:0000287">
    <property type="term" value="F:magnesium ion binding"/>
    <property type="evidence" value="ECO:0007669"/>
    <property type="project" value="UniProtKB-UniRule"/>
</dbReference>
<evidence type="ECO:0000256" key="6">
    <source>
        <dbReference type="ARBA" id="ARBA00023209"/>
    </source>
</evidence>
<dbReference type="SUPFAM" id="SSF51395">
    <property type="entry name" value="FMN-linked oxidoreductases"/>
    <property type="match status" value="1"/>
</dbReference>
<evidence type="ECO:0000256" key="4">
    <source>
        <dbReference type="ARBA" id="ARBA00022842"/>
    </source>
</evidence>
<comment type="catalytic activity">
    <reaction evidence="8 9">
        <text>sn-glycerol 1-phosphate + (2E,6E,10E)-geranylgeranyl diphosphate = sn-3-O-(geranylgeranyl)glycerol 1-phosphate + diphosphate</text>
        <dbReference type="Rhea" id="RHEA:23404"/>
        <dbReference type="ChEBI" id="CHEBI:33019"/>
        <dbReference type="ChEBI" id="CHEBI:57677"/>
        <dbReference type="ChEBI" id="CHEBI:57685"/>
        <dbReference type="ChEBI" id="CHEBI:58756"/>
        <dbReference type="EC" id="2.5.1.41"/>
    </reaction>
</comment>
<dbReference type="NCBIfam" id="NF003198">
    <property type="entry name" value="PRK04169.1-2"/>
    <property type="match status" value="1"/>
</dbReference>
<dbReference type="InterPro" id="IPR010946">
    <property type="entry name" value="GGGP_synth"/>
</dbReference>
<evidence type="ECO:0000313" key="11">
    <source>
        <dbReference type="Proteomes" id="UP000244090"/>
    </source>
</evidence>
<dbReference type="AlphaFoldDB" id="A0A2T6BVA2"/>
<keyword evidence="7 9" id="KW-1208">Phospholipid metabolism</keyword>
<dbReference type="Gene3D" id="3.20.20.390">
    <property type="entry name" value="FMN-linked oxidoreductases"/>
    <property type="match status" value="1"/>
</dbReference>
<name>A0A2T6BVA2_9FLAO</name>
<gene>
    <name evidence="10" type="ORF">C8N46_10715</name>
</gene>
<accession>A0A2T6BVA2</accession>
<feature type="binding site" evidence="9">
    <location>
        <begin position="190"/>
        <end position="196"/>
    </location>
    <ligand>
        <name>sn-glycerol 1-phosphate</name>
        <dbReference type="ChEBI" id="CHEBI:57685"/>
    </ligand>
</feature>
<evidence type="ECO:0000256" key="3">
    <source>
        <dbReference type="ARBA" id="ARBA00022723"/>
    </source>
</evidence>
<dbReference type="PANTHER" id="PTHR40029">
    <property type="match status" value="1"/>
</dbReference>
<keyword evidence="11" id="KW-1185">Reference proteome</keyword>
<comment type="function">
    <text evidence="9">Prenyltransferase that catalyzes the transfer of the geranylgeranyl moiety of geranylgeranyl diphosphate (GGPP) to the C3 hydroxyl of sn-glycerol-1-phosphate (G1P).</text>
</comment>
<feature type="binding site" evidence="9">
    <location>
        <position position="70"/>
    </location>
    <ligand>
        <name>Mg(2+)</name>
        <dbReference type="ChEBI" id="CHEBI:18420"/>
    </ligand>
</feature>